<dbReference type="SUPFAM" id="SSF53448">
    <property type="entry name" value="Nucleotide-diphospho-sugar transferases"/>
    <property type="match status" value="1"/>
</dbReference>
<name>A0ABU1F552_9RHOB</name>
<dbReference type="EC" id="2.4.-.-" evidence="1"/>
<dbReference type="EMBL" id="JAVKPH010000003">
    <property type="protein sequence ID" value="MDR5651733.1"/>
    <property type="molecule type" value="Genomic_DNA"/>
</dbReference>
<keyword evidence="1" id="KW-0328">Glycosyltransferase</keyword>
<keyword evidence="2" id="KW-1185">Reference proteome</keyword>
<evidence type="ECO:0000313" key="2">
    <source>
        <dbReference type="Proteomes" id="UP001247754"/>
    </source>
</evidence>
<dbReference type="GO" id="GO:0016757">
    <property type="term" value="F:glycosyltransferase activity"/>
    <property type="evidence" value="ECO:0007669"/>
    <property type="project" value="UniProtKB-KW"/>
</dbReference>
<evidence type="ECO:0000313" key="1">
    <source>
        <dbReference type="EMBL" id="MDR5651733.1"/>
    </source>
</evidence>
<dbReference type="InterPro" id="IPR029044">
    <property type="entry name" value="Nucleotide-diphossugar_trans"/>
</dbReference>
<organism evidence="1 2">
    <name type="scientific">Ruixingdingia sedimenti</name>
    <dbReference type="NCBI Taxonomy" id="3073604"/>
    <lineage>
        <taxon>Bacteria</taxon>
        <taxon>Pseudomonadati</taxon>
        <taxon>Pseudomonadota</taxon>
        <taxon>Alphaproteobacteria</taxon>
        <taxon>Rhodobacterales</taxon>
        <taxon>Paracoccaceae</taxon>
        <taxon>Ruixingdingia</taxon>
    </lineage>
</organism>
<comment type="caution">
    <text evidence="1">The sequence shown here is derived from an EMBL/GenBank/DDBJ whole genome shotgun (WGS) entry which is preliminary data.</text>
</comment>
<dbReference type="Pfam" id="PF13704">
    <property type="entry name" value="Glyco_tranf_2_4"/>
    <property type="match status" value="1"/>
</dbReference>
<accession>A0ABU1F552</accession>
<gene>
    <name evidence="1" type="ORF">RGD00_03905</name>
</gene>
<protein>
    <submittedName>
        <fullName evidence="1">Glycosyltransferase family 2 protein</fullName>
        <ecNumber evidence="1">2.4.-.-</ecNumber>
    </submittedName>
</protein>
<dbReference type="RefSeq" id="WP_310455982.1">
    <property type="nucleotide sequence ID" value="NZ_JAVKPH010000003.1"/>
</dbReference>
<reference evidence="1 2" key="1">
    <citation type="submission" date="2023-09" db="EMBL/GenBank/DDBJ databases">
        <title>Xinfangfangia sedmenti sp. nov., isolated the sedment.</title>
        <authorList>
            <person name="Xu L."/>
        </authorList>
    </citation>
    <scope>NUCLEOTIDE SEQUENCE [LARGE SCALE GENOMIC DNA]</scope>
    <source>
        <strain evidence="1 2">LG-4</strain>
    </source>
</reference>
<proteinExistence type="predicted"/>
<sequence>MTPPALLSCMRNEGIFILEWLAYHRVIGFDPVVICTNDCTDGSDRLLDALAAGDAVVHLDNPVPPGEAPQDHGMIRAMVRLADTGAEWLAQLDSDEFLNIAHGGGGVGELTARAGAAHVVALPWRAFGDAGLADWPGATLPHFTACEAAPDPATVKFKSLFRFRAFEHASDHMPTRPRIAEARVVNTRGEPLQADVLYGPPRAKYRPLDRATRPGACVNHYAVRSRDTFLLKNDRGDGQGKASDKYHLNSRWHRTANRNAVQDRSILRHWPATQAEMARLRALPGVAAAETACIADFVARKARLLTPENLRRWTKEKAA</sequence>
<dbReference type="Proteomes" id="UP001247754">
    <property type="component" value="Unassembled WGS sequence"/>
</dbReference>
<keyword evidence="1" id="KW-0808">Transferase</keyword>